<dbReference type="OrthoDB" id="2880700at2"/>
<sequence length="89" mass="10560">MYKEFQYFLTSYCTLSLDQDDFWSAIQLFIDGEDAEIQHQLQVELTQIINGEQYKTAQNLIEEFGSRALSVSETKEWILHNDQQLKHKK</sequence>
<dbReference type="AlphaFoldDB" id="A0A0M0LHK3"/>
<reference evidence="2" key="1">
    <citation type="submission" date="2015-08" db="EMBL/GenBank/DDBJ databases">
        <title>Fjat-14210 dsm16467.</title>
        <authorList>
            <person name="Liu B."/>
            <person name="Wang J."/>
            <person name="Zhu Y."/>
            <person name="Liu G."/>
            <person name="Chen Q."/>
            <person name="Chen Z."/>
            <person name="Lan J."/>
            <person name="Che J."/>
            <person name="Ge C."/>
            <person name="Shi H."/>
            <person name="Pan Z."/>
            <person name="Liu X."/>
        </authorList>
    </citation>
    <scope>NUCLEOTIDE SEQUENCE [LARGE SCALE GENOMIC DNA]</scope>
    <source>
        <strain evidence="2">DSM 16467</strain>
    </source>
</reference>
<name>A0A0M0LHK3_9BACI</name>
<organism evidence="1 2">
    <name type="scientific">Priestia koreensis</name>
    <dbReference type="NCBI Taxonomy" id="284581"/>
    <lineage>
        <taxon>Bacteria</taxon>
        <taxon>Bacillati</taxon>
        <taxon>Bacillota</taxon>
        <taxon>Bacilli</taxon>
        <taxon>Bacillales</taxon>
        <taxon>Bacillaceae</taxon>
        <taxon>Priestia</taxon>
    </lineage>
</organism>
<dbReference type="Proteomes" id="UP000037558">
    <property type="component" value="Unassembled WGS sequence"/>
</dbReference>
<evidence type="ECO:0000313" key="1">
    <source>
        <dbReference type="EMBL" id="KOO50524.1"/>
    </source>
</evidence>
<proteinExistence type="predicted"/>
<gene>
    <name evidence="1" type="ORF">AMD01_01885</name>
</gene>
<keyword evidence="2" id="KW-1185">Reference proteome</keyword>
<protein>
    <submittedName>
        <fullName evidence="1">Uncharacterized protein</fullName>
    </submittedName>
</protein>
<dbReference type="EMBL" id="LILC01000002">
    <property type="protein sequence ID" value="KOO50524.1"/>
    <property type="molecule type" value="Genomic_DNA"/>
</dbReference>
<dbReference type="STRING" id="284581.AMD01_01885"/>
<accession>A0A0M0LHK3</accession>
<evidence type="ECO:0000313" key="2">
    <source>
        <dbReference type="Proteomes" id="UP000037558"/>
    </source>
</evidence>
<dbReference type="PATRIC" id="fig|284581.3.peg.640"/>
<comment type="caution">
    <text evidence="1">The sequence shown here is derived from an EMBL/GenBank/DDBJ whole genome shotgun (WGS) entry which is preliminary data.</text>
</comment>
<dbReference type="RefSeq" id="WP_053399686.1">
    <property type="nucleotide sequence ID" value="NZ_JAUKEN010000002.1"/>
</dbReference>